<accession>A0A0S2ZL44</accession>
<name>A0A0S2ZL44_9FUSO</name>
<dbReference type="AlphaFoldDB" id="A0A0S2ZL44"/>
<dbReference type="KEGG" id="fhw:RN87_02025"/>
<dbReference type="RefSeq" id="WP_029493139.1">
    <property type="nucleotide sequence ID" value="NZ_ATKF01000043.1"/>
</dbReference>
<dbReference type="Proteomes" id="UP000063275">
    <property type="component" value="Chromosome"/>
</dbReference>
<sequence>MKRFSLNFMLIFILFLFGSFVYADGVFSKYYNDRFLFSIDVPATKIEQLTGDDKIIIIDLDFVKYSKHIPSKNFFNAYGPVNSSGISLKNRSGDIKISVYGNYFLNFEDFEELNSDSIKEAFRNEGLNYHQFIKKYYNGRLVKNIDPLRYGYNKTLFIHGNNIAYSIIKNNFYVVSYIENNKIYYTKVLYDRKENIYAIFEVSFFAKDKNYMDKILTEMVKSFKFTK</sequence>
<gene>
    <name evidence="1" type="ORF">RN87_02025</name>
</gene>
<evidence type="ECO:0000313" key="1">
    <source>
        <dbReference type="EMBL" id="ALQ39372.1"/>
    </source>
</evidence>
<protein>
    <submittedName>
        <fullName evidence="1">Uncharacterized protein</fullName>
    </submittedName>
</protein>
<dbReference type="OrthoDB" id="88031at2"/>
<organism evidence="1">
    <name type="scientific">Fusobacterium hwasookii ChDC F174</name>
    <dbReference type="NCBI Taxonomy" id="1307442"/>
    <lineage>
        <taxon>Bacteria</taxon>
        <taxon>Fusobacteriati</taxon>
        <taxon>Fusobacteriota</taxon>
        <taxon>Fusobacteriia</taxon>
        <taxon>Fusobacteriales</taxon>
        <taxon>Fusobacteriaceae</taxon>
        <taxon>Fusobacterium</taxon>
    </lineage>
</organism>
<evidence type="ECO:0000313" key="2">
    <source>
        <dbReference type="Proteomes" id="UP000063275"/>
    </source>
</evidence>
<dbReference type="EMBL" id="CP013331">
    <property type="protein sequence ID" value="ALQ39372.1"/>
    <property type="molecule type" value="Genomic_DNA"/>
</dbReference>
<proteinExistence type="predicted"/>
<reference evidence="1 2" key="1">
    <citation type="submission" date="2015-11" db="EMBL/GenBank/DDBJ databases">
        <authorList>
            <person name="Zhang Y."/>
            <person name="Guo Z."/>
        </authorList>
    </citation>
    <scope>NUCLEOTIDE SEQUENCE [LARGE SCALE GENOMIC DNA]</scope>
    <source>
        <strain evidence="1 2">ChDC F174</strain>
    </source>
</reference>